<dbReference type="SUPFAM" id="SSF52172">
    <property type="entry name" value="CheY-like"/>
    <property type="match status" value="1"/>
</dbReference>
<dbReference type="InterPro" id="IPR005467">
    <property type="entry name" value="His_kinase_dom"/>
</dbReference>
<evidence type="ECO:0000256" key="6">
    <source>
        <dbReference type="ARBA" id="ARBA00022777"/>
    </source>
</evidence>
<feature type="modified residue" description="4-aspartylphosphate" evidence="9">
    <location>
        <position position="1095"/>
    </location>
</feature>
<evidence type="ECO:0000256" key="1">
    <source>
        <dbReference type="ARBA" id="ARBA00000085"/>
    </source>
</evidence>
<dbReference type="PANTHER" id="PTHR43065">
    <property type="entry name" value="SENSOR HISTIDINE KINASE"/>
    <property type="match status" value="1"/>
</dbReference>
<dbReference type="SUPFAM" id="SSF55785">
    <property type="entry name" value="PYP-like sensor domain (PAS domain)"/>
    <property type="match status" value="3"/>
</dbReference>
<evidence type="ECO:0000256" key="9">
    <source>
        <dbReference type="PROSITE-ProRule" id="PRU00169"/>
    </source>
</evidence>
<feature type="domain" description="Histidine kinase" evidence="11">
    <location>
        <begin position="816"/>
        <end position="1027"/>
    </location>
</feature>
<evidence type="ECO:0000256" key="10">
    <source>
        <dbReference type="SAM" id="Phobius"/>
    </source>
</evidence>
<evidence type="ECO:0000259" key="14">
    <source>
        <dbReference type="PROSITE" id="PS50113"/>
    </source>
</evidence>
<evidence type="ECO:0000256" key="2">
    <source>
        <dbReference type="ARBA" id="ARBA00012438"/>
    </source>
</evidence>
<feature type="domain" description="PAC" evidence="14">
    <location>
        <begin position="619"/>
        <end position="671"/>
    </location>
</feature>
<evidence type="ECO:0000259" key="13">
    <source>
        <dbReference type="PROSITE" id="PS50112"/>
    </source>
</evidence>
<gene>
    <name evidence="15" type="ORF">GB928_004595</name>
</gene>
<sequence length="1180" mass="127090">MVTSRIPGVGLSSRIVLLCALPLAVLIVGLAVEQFTRQRAAFLTDLAGLTGEQHYAVSTMLTSADRLLARMRLTMERRIKAGDDGISAATAMQLDDTRIERPSGTLHGVEWRAAKTSADIGNVIGVADLGHRPAGTTGPVDAAVDLLAAVRLENAVGSISHWSYFFSAKGDFITILPGAPLKDFVEAIEPEAGLKSVDDLVARWLTYDVFQLGTPARNPDRSAYWTSVYEDAGGAGPMVSHAAPVYVGDTFYGVVGTDVLSSAFDDVLAHMKQPVGMLAIVNAHNDVIGINGSAFRGDKAQMRSFLKDRGFLSAPEESLPTGAFGLVGSSWVLSYALPGSSFRLLYVVPGRDLTAHLLPRFGSYGLILLGLVATLAGLLFFLHRSYIRPSFNLAAYLEEKAAGRDPSPPVLPSAWRPSFETISRSFDNARGYRRQLEDSEARLVAAASSLVDGFAIVDPDGKIAFYNGALADLLGPEAAARLAAGTSFSILLEDDWFSTSATDPRLIGERWISGRRSEMPDGGTVVVLRDVTEAKKSELQLRESEERYRTVVNTQTELVARYTPDGIPSFTNEAYCRYMGMTEAELLSKPQSDFDYIVAEDREQHDAHLRTLSVENPTITVEFRSVLPDGSLHWEEWTDTGIFDADGKLIEIQAIGRDITEKRRAEEALGKSEARLAAFLDYAPVAMMIMDLDRRFVMANPQAQRMFGLDMAGLAGKRFVDIVPENEAALMELSLSNVIARGEAELKEEHHASLDLFRDSLAIRFPLHDANGSIEGVGVCAVDLTPQKRAEQELRRQQEALYQSEKLAALGSLLAGVAHELNNPLSIVVGYAGMLHEMAADEGTKRRAGEVHRAAERCARIVKTFLSMARSKPIEKTSVSIDQIISDVLELAAYGLRSNGIEVVHQPSETPIVVHADADQLHQVFMNLVVNAQQAMMGLTGPRRLLVRTSCQGSEVGVDVVDSGHGISDMVKQRAFEPFFTTKPQGVGTGIGLSVCLGIVKAHGGTLTLDSAPGGGAICRVTLPVTDGTSVAESVPDMPSAALKGHVLVVDDEPGIAAFISEALTMEGVTVTSVTDGQAAQDMLTNRTFDAVITDLRMPGIGGERVLSFIAETRPELGGRVILMTGDALGSETTLERDVVTVLEKPIDLGALRAALAPLLSAAAPVSEKSRNSDRKRVEA</sequence>
<dbReference type="Pfam" id="PF00512">
    <property type="entry name" value="HisKA"/>
    <property type="match status" value="1"/>
</dbReference>
<dbReference type="InterPro" id="IPR035965">
    <property type="entry name" value="PAS-like_dom_sf"/>
</dbReference>
<dbReference type="PROSITE" id="PS50109">
    <property type="entry name" value="HIS_KIN"/>
    <property type="match status" value="1"/>
</dbReference>
<dbReference type="InterPro" id="IPR000700">
    <property type="entry name" value="PAS-assoc_C"/>
</dbReference>
<dbReference type="CDD" id="cd00082">
    <property type="entry name" value="HisKA"/>
    <property type="match status" value="1"/>
</dbReference>
<dbReference type="InterPro" id="IPR001610">
    <property type="entry name" value="PAC"/>
</dbReference>
<dbReference type="PROSITE" id="PS50112">
    <property type="entry name" value="PAS"/>
    <property type="match status" value="3"/>
</dbReference>
<dbReference type="SUPFAM" id="SSF47384">
    <property type="entry name" value="Homodimeric domain of signal transducing histidine kinase"/>
    <property type="match status" value="1"/>
</dbReference>
<evidence type="ECO:0000313" key="15">
    <source>
        <dbReference type="EMBL" id="MDO6120456.1"/>
    </source>
</evidence>
<dbReference type="InterPro" id="IPR004358">
    <property type="entry name" value="Sig_transdc_His_kin-like_C"/>
</dbReference>
<dbReference type="InterPro" id="IPR003661">
    <property type="entry name" value="HisK_dim/P_dom"/>
</dbReference>
<keyword evidence="8" id="KW-0902">Two-component regulatory system</keyword>
<keyword evidence="10" id="KW-0812">Transmembrane</keyword>
<feature type="domain" description="PAS" evidence="13">
    <location>
        <begin position="544"/>
        <end position="603"/>
    </location>
</feature>
<dbReference type="SUPFAM" id="SSF55874">
    <property type="entry name" value="ATPase domain of HSP90 chaperone/DNA topoisomerase II/histidine kinase"/>
    <property type="match status" value="1"/>
</dbReference>
<dbReference type="InterPro" id="IPR013655">
    <property type="entry name" value="PAS_fold_3"/>
</dbReference>
<dbReference type="Gene3D" id="3.40.50.2300">
    <property type="match status" value="1"/>
</dbReference>
<dbReference type="Pfam" id="PF02518">
    <property type="entry name" value="HATPase_c"/>
    <property type="match status" value="1"/>
</dbReference>
<dbReference type="Pfam" id="PF08448">
    <property type="entry name" value="PAS_4"/>
    <property type="match status" value="1"/>
</dbReference>
<dbReference type="PROSITE" id="PS50113">
    <property type="entry name" value="PAC"/>
    <property type="match status" value="1"/>
</dbReference>
<feature type="domain" description="PAS" evidence="13">
    <location>
        <begin position="439"/>
        <end position="475"/>
    </location>
</feature>
<dbReference type="EMBL" id="WHSC02000002">
    <property type="protein sequence ID" value="MDO6120456.1"/>
    <property type="molecule type" value="Genomic_DNA"/>
</dbReference>
<organism evidence="15 16">
    <name type="scientific">Shinella curvata</name>
    <dbReference type="NCBI Taxonomy" id="1817964"/>
    <lineage>
        <taxon>Bacteria</taxon>
        <taxon>Pseudomonadati</taxon>
        <taxon>Pseudomonadota</taxon>
        <taxon>Alphaproteobacteria</taxon>
        <taxon>Hyphomicrobiales</taxon>
        <taxon>Rhizobiaceae</taxon>
        <taxon>Shinella</taxon>
    </lineage>
</organism>
<evidence type="ECO:0000256" key="4">
    <source>
        <dbReference type="ARBA" id="ARBA00022679"/>
    </source>
</evidence>
<evidence type="ECO:0000259" key="11">
    <source>
        <dbReference type="PROSITE" id="PS50109"/>
    </source>
</evidence>
<keyword evidence="5" id="KW-0547">Nucleotide-binding</keyword>
<dbReference type="EC" id="2.7.13.3" evidence="2"/>
<feature type="transmembrane region" description="Helical" evidence="10">
    <location>
        <begin position="361"/>
        <end position="382"/>
    </location>
</feature>
<keyword evidence="10" id="KW-1133">Transmembrane helix</keyword>
<dbReference type="Pfam" id="PF08447">
    <property type="entry name" value="PAS_3"/>
    <property type="match status" value="1"/>
</dbReference>
<dbReference type="Gene3D" id="3.30.565.10">
    <property type="entry name" value="Histidine kinase-like ATPase, C-terminal domain"/>
    <property type="match status" value="1"/>
</dbReference>
<keyword evidence="7" id="KW-0067">ATP-binding</keyword>
<evidence type="ECO:0000256" key="8">
    <source>
        <dbReference type="ARBA" id="ARBA00023012"/>
    </source>
</evidence>
<dbReference type="Gene3D" id="3.30.450.20">
    <property type="entry name" value="PAS domain"/>
    <property type="match status" value="4"/>
</dbReference>
<keyword evidence="10" id="KW-0472">Membrane</keyword>
<dbReference type="SMART" id="SM00387">
    <property type="entry name" value="HATPase_c"/>
    <property type="match status" value="1"/>
</dbReference>
<dbReference type="PANTHER" id="PTHR43065:SF10">
    <property type="entry name" value="PEROXIDE STRESS-ACTIVATED HISTIDINE KINASE MAK3"/>
    <property type="match status" value="1"/>
</dbReference>
<evidence type="ECO:0000259" key="12">
    <source>
        <dbReference type="PROSITE" id="PS50110"/>
    </source>
</evidence>
<dbReference type="SMART" id="SM00388">
    <property type="entry name" value="HisKA"/>
    <property type="match status" value="1"/>
</dbReference>
<dbReference type="CDD" id="cd00130">
    <property type="entry name" value="PAS"/>
    <property type="match status" value="2"/>
</dbReference>
<dbReference type="InterPro" id="IPR036097">
    <property type="entry name" value="HisK_dim/P_sf"/>
</dbReference>
<dbReference type="InterPro" id="IPR003594">
    <property type="entry name" value="HATPase_dom"/>
</dbReference>
<name>A0ABT8XB07_9HYPH</name>
<comment type="catalytic activity">
    <reaction evidence="1">
        <text>ATP + protein L-histidine = ADP + protein N-phospho-L-histidine.</text>
        <dbReference type="EC" id="2.7.13.3"/>
    </reaction>
</comment>
<evidence type="ECO:0000256" key="3">
    <source>
        <dbReference type="ARBA" id="ARBA00022553"/>
    </source>
</evidence>
<comment type="caution">
    <text evidence="15">The sequence shown here is derived from an EMBL/GenBank/DDBJ whole genome shotgun (WGS) entry which is preliminary data.</text>
</comment>
<dbReference type="NCBIfam" id="TIGR00229">
    <property type="entry name" value="sensory_box"/>
    <property type="match status" value="2"/>
</dbReference>
<keyword evidence="3 9" id="KW-0597">Phosphoprotein</keyword>
<dbReference type="PRINTS" id="PR00344">
    <property type="entry name" value="BCTRLSENSOR"/>
</dbReference>
<dbReference type="Pfam" id="PF00072">
    <property type="entry name" value="Response_reg"/>
    <property type="match status" value="1"/>
</dbReference>
<dbReference type="SMART" id="SM00448">
    <property type="entry name" value="REC"/>
    <property type="match status" value="1"/>
</dbReference>
<dbReference type="RefSeq" id="WP_244762086.1">
    <property type="nucleotide sequence ID" value="NZ_JALJCJ010000004.1"/>
</dbReference>
<dbReference type="Gene3D" id="1.10.287.130">
    <property type="match status" value="1"/>
</dbReference>
<keyword evidence="16" id="KW-1185">Reference proteome</keyword>
<reference evidence="15" key="1">
    <citation type="submission" date="2022-04" db="EMBL/GenBank/DDBJ databases">
        <title>Shinella lacus sp. nov., a novel member of the genus Shinella from water.</title>
        <authorList>
            <person name="Deng Y."/>
        </authorList>
    </citation>
    <scope>NUCLEOTIDE SEQUENCE</scope>
    <source>
        <strain evidence="15">JCM 31239</strain>
    </source>
</reference>
<evidence type="ECO:0000256" key="5">
    <source>
        <dbReference type="ARBA" id="ARBA00022741"/>
    </source>
</evidence>
<feature type="domain" description="PAS" evidence="13">
    <location>
        <begin position="672"/>
        <end position="742"/>
    </location>
</feature>
<dbReference type="InterPro" id="IPR013656">
    <property type="entry name" value="PAS_4"/>
</dbReference>
<protein>
    <recommendedName>
        <fullName evidence="2">histidine kinase</fullName>
        <ecNumber evidence="2">2.7.13.3</ecNumber>
    </recommendedName>
</protein>
<feature type="domain" description="Response regulatory" evidence="12">
    <location>
        <begin position="1046"/>
        <end position="1160"/>
    </location>
</feature>
<evidence type="ECO:0000313" key="16">
    <source>
        <dbReference type="Proteomes" id="UP001177080"/>
    </source>
</evidence>
<dbReference type="SMART" id="SM00086">
    <property type="entry name" value="PAC"/>
    <property type="match status" value="1"/>
</dbReference>
<dbReference type="PROSITE" id="PS50110">
    <property type="entry name" value="RESPONSE_REGULATORY"/>
    <property type="match status" value="1"/>
</dbReference>
<accession>A0ABT8XB07</accession>
<keyword evidence="4" id="KW-0808">Transferase</keyword>
<evidence type="ECO:0000256" key="7">
    <source>
        <dbReference type="ARBA" id="ARBA00022840"/>
    </source>
</evidence>
<dbReference type="InterPro" id="IPR000014">
    <property type="entry name" value="PAS"/>
</dbReference>
<keyword evidence="6" id="KW-0418">Kinase</keyword>
<proteinExistence type="predicted"/>
<dbReference type="InterPro" id="IPR011006">
    <property type="entry name" value="CheY-like_superfamily"/>
</dbReference>
<dbReference type="InterPro" id="IPR036890">
    <property type="entry name" value="HATPase_C_sf"/>
</dbReference>
<dbReference type="InterPro" id="IPR001789">
    <property type="entry name" value="Sig_transdc_resp-reg_receiver"/>
</dbReference>
<dbReference type="Proteomes" id="UP001177080">
    <property type="component" value="Unassembled WGS sequence"/>
</dbReference>
<dbReference type="SMART" id="SM00091">
    <property type="entry name" value="PAS"/>
    <property type="match status" value="3"/>
</dbReference>